<evidence type="ECO:0000259" key="6">
    <source>
        <dbReference type="PROSITE" id="PS51742"/>
    </source>
</evidence>
<evidence type="ECO:0000313" key="8">
    <source>
        <dbReference type="Proteomes" id="UP000239757"/>
    </source>
</evidence>
<dbReference type="PANTHER" id="PTHR31500:SF51">
    <property type="entry name" value="AT-HOOK MOTIF NUCLEAR-LOCALIZED PROTEIN 8"/>
    <property type="match status" value="1"/>
</dbReference>
<dbReference type="Gene3D" id="3.30.1330.80">
    <property type="entry name" value="Hypothetical protein, similar to alpha- acetolactate decarboxylase, domain 2"/>
    <property type="match status" value="1"/>
</dbReference>
<dbReference type="SUPFAM" id="SSF117856">
    <property type="entry name" value="AF0104/ALDC/Ptd012-like"/>
    <property type="match status" value="1"/>
</dbReference>
<comment type="function">
    <text evidence="5">Transcription factor that specifically binds AT-rich DNA sequences related to the nuclear matrix attachment regions (MARs).</text>
</comment>
<proteinExistence type="predicted"/>
<feature type="domain" description="PPC" evidence="6">
    <location>
        <begin position="85"/>
        <end position="222"/>
    </location>
</feature>
<dbReference type="Proteomes" id="UP000239757">
    <property type="component" value="Unassembled WGS sequence"/>
</dbReference>
<name>A0A2P5W5Y0_GOSBA</name>
<dbReference type="CDD" id="cd11378">
    <property type="entry name" value="DUF296"/>
    <property type="match status" value="1"/>
</dbReference>
<evidence type="ECO:0000256" key="5">
    <source>
        <dbReference type="RuleBase" id="RU367031"/>
    </source>
</evidence>
<reference evidence="7 8" key="1">
    <citation type="submission" date="2015-01" db="EMBL/GenBank/DDBJ databases">
        <title>Genome of allotetraploid Gossypium barbadense reveals genomic plasticity and fiber elongation in cotton evolution.</title>
        <authorList>
            <person name="Chen X."/>
            <person name="Liu X."/>
            <person name="Zhao B."/>
            <person name="Zheng H."/>
            <person name="Hu Y."/>
            <person name="Lu G."/>
            <person name="Yang C."/>
            <person name="Chen J."/>
            <person name="Shan C."/>
            <person name="Zhang L."/>
            <person name="Zhou Y."/>
            <person name="Wang L."/>
            <person name="Guo W."/>
            <person name="Bai Y."/>
            <person name="Ruan J."/>
            <person name="Shangguan X."/>
            <person name="Mao Y."/>
            <person name="Jiang J."/>
            <person name="Zhu Y."/>
            <person name="Lei J."/>
            <person name="Kang H."/>
            <person name="Chen S."/>
            <person name="He X."/>
            <person name="Wang R."/>
            <person name="Wang Y."/>
            <person name="Chen J."/>
            <person name="Wang L."/>
            <person name="Yu S."/>
            <person name="Wang B."/>
            <person name="Wei J."/>
            <person name="Song S."/>
            <person name="Lu X."/>
            <person name="Gao Z."/>
            <person name="Gu W."/>
            <person name="Deng X."/>
            <person name="Ma D."/>
            <person name="Wang S."/>
            <person name="Liang W."/>
            <person name="Fang L."/>
            <person name="Cai C."/>
            <person name="Zhu X."/>
            <person name="Zhou B."/>
            <person name="Zhang Y."/>
            <person name="Chen Z."/>
            <person name="Xu S."/>
            <person name="Zhu R."/>
            <person name="Wang S."/>
            <person name="Zhang T."/>
            <person name="Zhao G."/>
        </authorList>
    </citation>
    <scope>NUCLEOTIDE SEQUENCE [LARGE SCALE GENOMIC DNA]</scope>
    <source>
        <strain evidence="8">cv. Xinhai21</strain>
        <tissue evidence="7">Leaf</tissue>
    </source>
</reference>
<keyword evidence="1 5" id="KW-0805">Transcription regulation</keyword>
<dbReference type="GO" id="GO:0003680">
    <property type="term" value="F:minor groove of adenine-thymine-rich DNA binding"/>
    <property type="evidence" value="ECO:0007669"/>
    <property type="project" value="UniProtKB-UniRule"/>
</dbReference>
<evidence type="ECO:0000256" key="2">
    <source>
        <dbReference type="ARBA" id="ARBA00023125"/>
    </source>
</evidence>
<accession>A0A2P5W5Y0</accession>
<sequence length="222" mass="24236">MKDSSLNLPFFSAFLRESMLAALFGMDEDQREKEQERLIARKRKRKGIPRKLVLCNEKLSTSESFHRSPSEYFSNEECFDLNKIGGDFVPCSLIVCSWEDIISKITSFVESCSCNCYIASAAGCVARASILECGTASTHEGSYEIVSLTGHVSMPLNLGRSNGYGILITLASKNDSVFGGYVSGPLIAKTNVQIVLWRFTSPSAREASTSGAESPAAKMEVS</sequence>
<dbReference type="AlphaFoldDB" id="A0A2P5W5Y0"/>
<keyword evidence="3 5" id="KW-0804">Transcription</keyword>
<keyword evidence="2 5" id="KW-0238">DNA-binding</keyword>
<dbReference type="PANTHER" id="PTHR31500">
    <property type="entry name" value="AT-HOOK MOTIF NUCLEAR-LOCALIZED PROTEIN 9"/>
    <property type="match status" value="1"/>
</dbReference>
<dbReference type="InterPro" id="IPR039605">
    <property type="entry name" value="AHL"/>
</dbReference>
<comment type="domain">
    <text evidence="5">The PPC domain mediates interactions between AHL proteins.</text>
</comment>
<comment type="subcellular location">
    <subcellularLocation>
        <location evidence="5">Nucleus</location>
    </subcellularLocation>
</comment>
<keyword evidence="4 5" id="KW-0539">Nucleus</keyword>
<dbReference type="OrthoDB" id="952483at2759"/>
<dbReference type="Pfam" id="PF03479">
    <property type="entry name" value="PCC"/>
    <property type="match status" value="1"/>
</dbReference>
<evidence type="ECO:0000313" key="7">
    <source>
        <dbReference type="EMBL" id="PPR86468.1"/>
    </source>
</evidence>
<protein>
    <recommendedName>
        <fullName evidence="5">AT-hook motif nuclear-localized protein</fullName>
    </recommendedName>
</protein>
<gene>
    <name evidence="7" type="ORF">GOBAR_AA34226</name>
</gene>
<organism evidence="7 8">
    <name type="scientific">Gossypium barbadense</name>
    <name type="common">Sea Island cotton</name>
    <name type="synonym">Hibiscus barbadensis</name>
    <dbReference type="NCBI Taxonomy" id="3634"/>
    <lineage>
        <taxon>Eukaryota</taxon>
        <taxon>Viridiplantae</taxon>
        <taxon>Streptophyta</taxon>
        <taxon>Embryophyta</taxon>
        <taxon>Tracheophyta</taxon>
        <taxon>Spermatophyta</taxon>
        <taxon>Magnoliopsida</taxon>
        <taxon>eudicotyledons</taxon>
        <taxon>Gunneridae</taxon>
        <taxon>Pentapetalae</taxon>
        <taxon>rosids</taxon>
        <taxon>malvids</taxon>
        <taxon>Malvales</taxon>
        <taxon>Malvaceae</taxon>
        <taxon>Malvoideae</taxon>
        <taxon>Gossypium</taxon>
    </lineage>
</organism>
<evidence type="ECO:0000256" key="1">
    <source>
        <dbReference type="ARBA" id="ARBA00023015"/>
    </source>
</evidence>
<dbReference type="EMBL" id="KZ668975">
    <property type="protein sequence ID" value="PPR86468.1"/>
    <property type="molecule type" value="Genomic_DNA"/>
</dbReference>
<evidence type="ECO:0000256" key="4">
    <source>
        <dbReference type="ARBA" id="ARBA00023242"/>
    </source>
</evidence>
<dbReference type="PROSITE" id="PS51742">
    <property type="entry name" value="PPC"/>
    <property type="match status" value="1"/>
</dbReference>
<evidence type="ECO:0000256" key="3">
    <source>
        <dbReference type="ARBA" id="ARBA00023163"/>
    </source>
</evidence>
<dbReference type="InterPro" id="IPR005175">
    <property type="entry name" value="PPC_dom"/>
</dbReference>
<dbReference type="GO" id="GO:0005634">
    <property type="term" value="C:nucleus"/>
    <property type="evidence" value="ECO:0007669"/>
    <property type="project" value="UniProtKB-SubCell"/>
</dbReference>